<reference evidence="17 18" key="1">
    <citation type="submission" date="2021-01" db="EMBL/GenBank/DDBJ databases">
        <title>Genomic Encyclopedia of Type Strains, Phase IV (KMG-IV): sequencing the most valuable type-strain genomes for metagenomic binning, comparative biology and taxonomic classification.</title>
        <authorList>
            <person name="Goeker M."/>
        </authorList>
    </citation>
    <scope>NUCLEOTIDE SEQUENCE [LARGE SCALE GENOMIC DNA]</scope>
    <source>
        <strain evidence="17 18">DSM 25540</strain>
    </source>
</reference>
<evidence type="ECO:0000256" key="12">
    <source>
        <dbReference type="ARBA" id="ARBA00022993"/>
    </source>
</evidence>
<comment type="caution">
    <text evidence="17">The sequence shown here is derived from an EMBL/GenBank/DDBJ whole genome shotgun (WGS) entry which is preliminary data.</text>
</comment>
<keyword evidence="12 14" id="KW-0173">Coenzyme A biosynthesis</keyword>
<feature type="domain" description="Phosphoribulokinase/uridine kinase" evidence="16">
    <location>
        <begin position="87"/>
        <end position="229"/>
    </location>
</feature>
<dbReference type="InterPro" id="IPR006083">
    <property type="entry name" value="PRK/URK"/>
</dbReference>
<evidence type="ECO:0000256" key="4">
    <source>
        <dbReference type="ARBA" id="ARBA00006087"/>
    </source>
</evidence>
<dbReference type="NCBIfam" id="TIGR00554">
    <property type="entry name" value="panK_bact"/>
    <property type="match status" value="1"/>
</dbReference>
<keyword evidence="9 14" id="KW-0547">Nucleotide-binding</keyword>
<evidence type="ECO:0000256" key="3">
    <source>
        <dbReference type="ARBA" id="ARBA00005225"/>
    </source>
</evidence>
<gene>
    <name evidence="14" type="primary">coaA</name>
    <name evidence="17" type="ORF">JOD17_001991</name>
</gene>
<evidence type="ECO:0000256" key="5">
    <source>
        <dbReference type="ARBA" id="ARBA00012102"/>
    </source>
</evidence>
<evidence type="ECO:0000256" key="9">
    <source>
        <dbReference type="ARBA" id="ARBA00022741"/>
    </source>
</evidence>
<sequence length="313" mass="36699">MNSQQFSPYITFERTQWADFRQMSDWSLTDVDLRELQGLNERLSMTEVADIYVPLSRLLHLHYTKAKELHQDTNRFLQLDTLTVPFIIGIAGSVAVGKSTTARIIEHLVSQWPGKPRVELVTTDGFLYSNEQLEELGLMKKKGFPESFDVSRLFRFLSELKSGEERVTAPLYSHMKYNVLQDEEQVLMRPDVVIVEGINVLQPPKLEKHQARTFVSDFFDVSMYIDAEEPMIEQWYKNRFNLLRKTSFQQPESYFQKFKDLTEDEARAVSDRIWKETNRVNLVENILPTRNRADLILQKGEGHKVERIHVRKL</sequence>
<keyword evidence="11 14" id="KW-0067">ATP-binding</keyword>
<evidence type="ECO:0000256" key="2">
    <source>
        <dbReference type="ARBA" id="ARBA00004496"/>
    </source>
</evidence>
<proteinExistence type="inferred from homology"/>
<evidence type="ECO:0000256" key="8">
    <source>
        <dbReference type="ARBA" id="ARBA00022679"/>
    </source>
</evidence>
<evidence type="ECO:0000259" key="16">
    <source>
        <dbReference type="Pfam" id="PF00485"/>
    </source>
</evidence>
<dbReference type="InterPro" id="IPR027417">
    <property type="entry name" value="P-loop_NTPase"/>
</dbReference>
<dbReference type="PANTHER" id="PTHR10285">
    <property type="entry name" value="URIDINE KINASE"/>
    <property type="match status" value="1"/>
</dbReference>
<keyword evidence="10 14" id="KW-0418">Kinase</keyword>
<evidence type="ECO:0000256" key="11">
    <source>
        <dbReference type="ARBA" id="ARBA00022840"/>
    </source>
</evidence>
<dbReference type="Proteomes" id="UP000741863">
    <property type="component" value="Unassembled WGS sequence"/>
</dbReference>
<evidence type="ECO:0000256" key="14">
    <source>
        <dbReference type="HAMAP-Rule" id="MF_00215"/>
    </source>
</evidence>
<evidence type="ECO:0000256" key="6">
    <source>
        <dbReference type="ARBA" id="ARBA00015080"/>
    </source>
</evidence>
<dbReference type="HAMAP" id="MF_00215">
    <property type="entry name" value="Pantothen_kinase_1"/>
    <property type="match status" value="1"/>
</dbReference>
<evidence type="ECO:0000256" key="1">
    <source>
        <dbReference type="ARBA" id="ARBA00001206"/>
    </source>
</evidence>
<comment type="similarity">
    <text evidence="4 14 15">Belongs to the prokaryotic pantothenate kinase family.</text>
</comment>
<comment type="pathway">
    <text evidence="3 14 15">Cofactor biosynthesis; coenzyme A biosynthesis; CoA from (R)-pantothenate: step 1/5.</text>
</comment>
<feature type="binding site" evidence="14">
    <location>
        <begin position="92"/>
        <end position="99"/>
    </location>
    <ligand>
        <name>ATP</name>
        <dbReference type="ChEBI" id="CHEBI:30616"/>
    </ligand>
</feature>
<dbReference type="Pfam" id="PF00485">
    <property type="entry name" value="PRK"/>
    <property type="match status" value="1"/>
</dbReference>
<evidence type="ECO:0000256" key="10">
    <source>
        <dbReference type="ARBA" id="ARBA00022777"/>
    </source>
</evidence>
<evidence type="ECO:0000313" key="18">
    <source>
        <dbReference type="Proteomes" id="UP000741863"/>
    </source>
</evidence>
<evidence type="ECO:0000313" key="17">
    <source>
        <dbReference type="EMBL" id="MBM7632897.1"/>
    </source>
</evidence>
<dbReference type="EMBL" id="JAFBEC010000005">
    <property type="protein sequence ID" value="MBM7632897.1"/>
    <property type="molecule type" value="Genomic_DNA"/>
</dbReference>
<dbReference type="GO" id="GO:0004594">
    <property type="term" value="F:pantothenate kinase activity"/>
    <property type="evidence" value="ECO:0007669"/>
    <property type="project" value="UniProtKB-EC"/>
</dbReference>
<evidence type="ECO:0000256" key="7">
    <source>
        <dbReference type="ARBA" id="ARBA00022490"/>
    </source>
</evidence>
<evidence type="ECO:0000256" key="13">
    <source>
        <dbReference type="ARBA" id="ARBA00032866"/>
    </source>
</evidence>
<evidence type="ECO:0000256" key="15">
    <source>
        <dbReference type="RuleBase" id="RU003530"/>
    </source>
</evidence>
<dbReference type="RefSeq" id="WP_081831938.1">
    <property type="nucleotide sequence ID" value="NZ_JAFBEC010000005.1"/>
</dbReference>
<dbReference type="SUPFAM" id="SSF52540">
    <property type="entry name" value="P-loop containing nucleoside triphosphate hydrolases"/>
    <property type="match status" value="1"/>
</dbReference>
<organism evidence="17 18">
    <name type="scientific">Geomicrobium sediminis</name>
    <dbReference type="NCBI Taxonomy" id="1347788"/>
    <lineage>
        <taxon>Bacteria</taxon>
        <taxon>Bacillati</taxon>
        <taxon>Bacillota</taxon>
        <taxon>Bacilli</taxon>
        <taxon>Bacillales</taxon>
        <taxon>Geomicrobium</taxon>
    </lineage>
</organism>
<comment type="subcellular location">
    <subcellularLocation>
        <location evidence="2 14 15">Cytoplasm</location>
    </subcellularLocation>
</comment>
<dbReference type="Gene3D" id="3.40.50.300">
    <property type="entry name" value="P-loop containing nucleotide triphosphate hydrolases"/>
    <property type="match status" value="1"/>
</dbReference>
<keyword evidence="8 14" id="KW-0808">Transferase</keyword>
<accession>A0ABS2PC71</accession>
<dbReference type="InterPro" id="IPR004566">
    <property type="entry name" value="PanK"/>
</dbReference>
<keyword evidence="18" id="KW-1185">Reference proteome</keyword>
<dbReference type="PIRSF" id="PIRSF000545">
    <property type="entry name" value="Pantothenate_kin"/>
    <property type="match status" value="1"/>
</dbReference>
<dbReference type="CDD" id="cd02025">
    <property type="entry name" value="PanK"/>
    <property type="match status" value="1"/>
</dbReference>
<comment type="catalytic activity">
    <reaction evidence="1 14 15">
        <text>(R)-pantothenate + ATP = (R)-4'-phosphopantothenate + ADP + H(+)</text>
        <dbReference type="Rhea" id="RHEA:16373"/>
        <dbReference type="ChEBI" id="CHEBI:10986"/>
        <dbReference type="ChEBI" id="CHEBI:15378"/>
        <dbReference type="ChEBI" id="CHEBI:29032"/>
        <dbReference type="ChEBI" id="CHEBI:30616"/>
        <dbReference type="ChEBI" id="CHEBI:456216"/>
        <dbReference type="EC" id="2.7.1.33"/>
    </reaction>
</comment>
<protein>
    <recommendedName>
        <fullName evidence="6 14">Pantothenate kinase</fullName>
        <ecNumber evidence="5 14">2.7.1.33</ecNumber>
    </recommendedName>
    <alternativeName>
        <fullName evidence="13 14">Pantothenic acid kinase</fullName>
    </alternativeName>
</protein>
<keyword evidence="7 14" id="KW-0963">Cytoplasm</keyword>
<dbReference type="EC" id="2.7.1.33" evidence="5 14"/>
<name>A0ABS2PC71_9BACL</name>